<gene>
    <name evidence="2" type="ORF">BJP41_07730</name>
</gene>
<dbReference type="AlphaFoldDB" id="A0A2D3T3D5"/>
<dbReference type="EMBL" id="CP017606">
    <property type="protein sequence ID" value="ATW30224.1"/>
    <property type="molecule type" value="Genomic_DNA"/>
</dbReference>
<evidence type="ECO:0000313" key="2">
    <source>
        <dbReference type="EMBL" id="ATW30224.1"/>
    </source>
</evidence>
<dbReference type="Proteomes" id="UP000230008">
    <property type="component" value="Chromosome"/>
</dbReference>
<organism evidence="2 3">
    <name type="scientific">Candidatus Williamhamiltonella defendens</name>
    <dbReference type="NCBI Taxonomy" id="138072"/>
    <lineage>
        <taxon>Bacteria</taxon>
        <taxon>Pseudomonadati</taxon>
        <taxon>Pseudomonadota</taxon>
        <taxon>Gammaproteobacteria</taxon>
        <taxon>Enterobacterales</taxon>
        <taxon>Enterobacteriaceae</taxon>
        <taxon>aphid secondary symbionts</taxon>
        <taxon>Candidatus Williamhamiltonella</taxon>
    </lineage>
</organism>
<feature type="compositionally biased region" description="Polar residues" evidence="1">
    <location>
        <begin position="415"/>
        <end position="430"/>
    </location>
</feature>
<sequence length="430" mass="47482">MENIQNEFQNAIKTEQFDDKTIQDLYKRTNKMFKEDSILRSYFPGYLKQKTNPLMDALENLKTLVTPTKDSIVDKMILGTFCIFNVVAGQSSGMTTSSTEGGALEGLVGAVTTMSFNGIPEHDAHAQENKVQDERKYAYKDAERGNKSIKREGLRKERDENLKIFNDSCEQQRQNTTNKIKQKEFNSAIEARGTTNTPEQITVNRQYSIPADNSVSDIIGDNNDSHTQANTSSVTTEKADNAVIKNKNVTKTFSNTASTSLTNNIYNPEPKDQLHFDSENMAVWESASPSPGQWFTGLVETQTGAIKIVPVNIFGGQNGKLNELTLNNTGANSINRYASGVPGERNGKSIEPSWLSHRNGSTPHTAIAFKYGFNQESCLGFSLIKTTKNGEFAQIKFSSTSLNSKPDGEVKHSFSRATASDSKGFSQTAL</sequence>
<name>A0A2D3T3D5_9ENTR</name>
<feature type="region of interest" description="Disordered" evidence="1">
    <location>
        <begin position="401"/>
        <end position="430"/>
    </location>
</feature>
<accession>A0A2D3T3D5</accession>
<evidence type="ECO:0000313" key="3">
    <source>
        <dbReference type="Proteomes" id="UP000230008"/>
    </source>
</evidence>
<evidence type="ECO:0000256" key="1">
    <source>
        <dbReference type="SAM" id="MobiDB-lite"/>
    </source>
</evidence>
<reference evidence="3" key="2">
    <citation type="submission" date="2017-11" db="EMBL/GenBank/DDBJ databases">
        <title>PacBio sequencing of new strain of the secondary endosymbiont Candidatus Hamiltonella defensa.</title>
        <authorList>
            <person name="Strand M.R."/>
            <person name="Oliver K."/>
        </authorList>
    </citation>
    <scope>NUCLEOTIDE SEQUENCE [LARGE SCALE GENOMIC DNA]</scope>
    <source>
        <strain evidence="3">A2C</strain>
    </source>
</reference>
<reference evidence="3" key="1">
    <citation type="submission" date="2016-10" db="EMBL/GenBank/DDBJ databases">
        <authorList>
            <person name="Chevignon G."/>
        </authorList>
    </citation>
    <scope>NUCLEOTIDE SEQUENCE [LARGE SCALE GENOMIC DNA]</scope>
    <source>
        <strain evidence="3">A2C</strain>
    </source>
</reference>
<dbReference type="RefSeq" id="WP_100103493.1">
    <property type="nucleotide sequence ID" value="NZ_CADIJJ010000015.1"/>
</dbReference>
<protein>
    <submittedName>
        <fullName evidence="2">Uncharacterized protein</fullName>
    </submittedName>
</protein>
<proteinExistence type="predicted"/>